<sequence>MSRRTKHRSSGLRSDAPSASKQKSKRKRGGPDILTGIPLNEDELVHEVTVTRRNKRIHTTSKPVCIPLPSTPQLVDVVPDPLERDDDVYSDTEGAVLLPATRNHERKGPSRSVSTQIEEWSKYRDEFTDELARHEGLMGLPDPPPCELCLEPNAIYRCLDCFFRRMLCQRCTTTTHQSDPLHNIQKWTGEFFTRITLHDLGATYQLGHRPGETCAMPSAAMDLTLFDVSGVKTVCICYCYCGEPGRQRPPRVQLLRMRWFPATLKQPGTAFTFRLLDFLHKLQTRSKINLYDVYATLISIHNASGLSPPIYRYNDLAFASRVWVDLRRVRRGGGAHIDGRFNALAPGSLAIDCPACPHPGKNLVTNSVDHWINTLYLSMDANFKLKQKERGFSDPPLSNGLAYMISDAVLKTHLAECASKGLTSEINTCGSTFHAVNQAHTKFSQGYSATGVGAVDCARHGFKRPNGVVDLQKGERYTNMDFALLSTLLPSLDDGISRVLVSYDIGCQWVKNLQSRVSNYSVSASLDLSSLCYWRVVVPKFHLSGHGESCQVTYNLNYTKGAGRMDGERIEGGWSLSGNLAIWSRENGPNARRAILDDHWGSVNWQKLLGLRAFLMKSLRRSIRWSKTQRAFASAISAKHPASVLQQWTKMRKDFDTDSSKPNPYVEPRDHVTLGKLKQVLAAEEAAQLSQGQKPPHDVTPSGFLRMAIDIEERQRRLRHKDRTKVKAADQVFEIARTRNLLTQTIRQYYDCRKVYIPGLTPTDCSEDNDKLDSQPEVLKLWVPSQLPDESRSAWCLPGIPDLELRFRYAQADDSLVDLRRHIRLLQLARDQNAKHTKSTSATTRSQGILDGFRGKIRRLANQYRNARQALLALDPVQTLAPNWGQYFQPLDEQHLRAPMRDEAQPSEGRTEYAWIWIAPRPPPLPSTLTDSQDFDRVQWAKCQARAERYEEEVQLTVEEMGRTLRYFEWKRDWWISLISQCSISNSRPDVQDGLCAYACRQSNLYDELITLFVAHWRPYLSAHSLGVSWLGNHLSRADPTPIRSPRRHRKAENRSTAVAANVPTPPKLSANPESLMDAPLDSGSDNDSEGDGGGADAEEDDYVENEDMFADD</sequence>
<feature type="compositionally biased region" description="Basic residues" evidence="1">
    <location>
        <begin position="1"/>
        <end position="10"/>
    </location>
</feature>
<feature type="region of interest" description="Disordered" evidence="1">
    <location>
        <begin position="1039"/>
        <end position="1113"/>
    </location>
</feature>
<organism evidence="3 4">
    <name type="scientific">Thelephora terrestris</name>
    <dbReference type="NCBI Taxonomy" id="56493"/>
    <lineage>
        <taxon>Eukaryota</taxon>
        <taxon>Fungi</taxon>
        <taxon>Dikarya</taxon>
        <taxon>Basidiomycota</taxon>
        <taxon>Agaricomycotina</taxon>
        <taxon>Agaricomycetes</taxon>
        <taxon>Thelephorales</taxon>
        <taxon>Thelephoraceae</taxon>
        <taxon>Thelephora</taxon>
    </lineage>
</organism>
<dbReference type="Pfam" id="PF18758">
    <property type="entry name" value="KDZ"/>
    <property type="match status" value="1"/>
</dbReference>
<protein>
    <recommendedName>
        <fullName evidence="2">CxC2-like cysteine cluster KDZ transposase-associated domain-containing protein</fullName>
    </recommendedName>
</protein>
<feature type="region of interest" description="Disordered" evidence="1">
    <location>
        <begin position="1"/>
        <end position="36"/>
    </location>
</feature>
<dbReference type="PANTHER" id="PTHR33096:SF1">
    <property type="entry name" value="CXC1-LIKE CYSTEINE CLUSTER ASSOCIATED WITH KDZ TRANSPOSASES DOMAIN-CONTAINING PROTEIN"/>
    <property type="match status" value="1"/>
</dbReference>
<feature type="domain" description="CxC2-like cysteine cluster KDZ transposase-associated" evidence="2">
    <location>
        <begin position="197"/>
        <end position="302"/>
    </location>
</feature>
<reference evidence="3" key="2">
    <citation type="submission" date="2020-11" db="EMBL/GenBank/DDBJ databases">
        <authorList>
            <consortium name="DOE Joint Genome Institute"/>
            <person name="Kuo A."/>
            <person name="Miyauchi S."/>
            <person name="Kiss E."/>
            <person name="Drula E."/>
            <person name="Kohler A."/>
            <person name="Sanchez-Garcia M."/>
            <person name="Andreopoulos B."/>
            <person name="Barry K.W."/>
            <person name="Bonito G."/>
            <person name="Buee M."/>
            <person name="Carver A."/>
            <person name="Chen C."/>
            <person name="Cichocki N."/>
            <person name="Clum A."/>
            <person name="Culley D."/>
            <person name="Crous P.W."/>
            <person name="Fauchery L."/>
            <person name="Girlanda M."/>
            <person name="Hayes R."/>
            <person name="Keri Z."/>
            <person name="Labutti K."/>
            <person name="Lipzen A."/>
            <person name="Lombard V."/>
            <person name="Magnuson J."/>
            <person name="Maillard F."/>
            <person name="Morin E."/>
            <person name="Murat C."/>
            <person name="Nolan M."/>
            <person name="Ohm R."/>
            <person name="Pangilinan J."/>
            <person name="Pereira M."/>
            <person name="Perotto S."/>
            <person name="Peter M."/>
            <person name="Riley R."/>
            <person name="Sitrit Y."/>
            <person name="Stielow B."/>
            <person name="Szollosi G."/>
            <person name="Zifcakova L."/>
            <person name="Stursova M."/>
            <person name="Spatafora J.W."/>
            <person name="Tedersoo L."/>
            <person name="Vaario L.-M."/>
            <person name="Yamada A."/>
            <person name="Yan M."/>
            <person name="Wang P."/>
            <person name="Xu J."/>
            <person name="Bruns T."/>
            <person name="Baldrian P."/>
            <person name="Vilgalys R."/>
            <person name="Henrissat B."/>
            <person name="Grigoriev I.V."/>
            <person name="Hibbett D."/>
            <person name="Nagy L.G."/>
            <person name="Martin F.M."/>
        </authorList>
    </citation>
    <scope>NUCLEOTIDE SEQUENCE</scope>
    <source>
        <strain evidence="3">UH-Tt-Lm1</strain>
    </source>
</reference>
<dbReference type="InterPro" id="IPR041457">
    <property type="entry name" value="CxC2_KDZ-assoc"/>
</dbReference>
<evidence type="ECO:0000256" key="1">
    <source>
        <dbReference type="SAM" id="MobiDB-lite"/>
    </source>
</evidence>
<gene>
    <name evidence="3" type="ORF">BJ322DRAFT_1154257</name>
</gene>
<feature type="compositionally biased region" description="Acidic residues" evidence="1">
    <location>
        <begin position="1085"/>
        <end position="1113"/>
    </location>
</feature>
<name>A0A9P6HRW4_9AGAM</name>
<comment type="caution">
    <text evidence="3">The sequence shown here is derived from an EMBL/GenBank/DDBJ whole genome shotgun (WGS) entry which is preliminary data.</text>
</comment>
<dbReference type="PANTHER" id="PTHR33096">
    <property type="entry name" value="CXC2 DOMAIN-CONTAINING PROTEIN"/>
    <property type="match status" value="1"/>
</dbReference>
<keyword evidence="4" id="KW-1185">Reference proteome</keyword>
<dbReference type="EMBL" id="WIUZ02000001">
    <property type="protein sequence ID" value="KAF9793118.1"/>
    <property type="molecule type" value="Genomic_DNA"/>
</dbReference>
<reference evidence="3" key="1">
    <citation type="journal article" date="2020" name="Nat. Commun.">
        <title>Large-scale genome sequencing of mycorrhizal fungi provides insights into the early evolution of symbiotic traits.</title>
        <authorList>
            <person name="Miyauchi S."/>
            <person name="Kiss E."/>
            <person name="Kuo A."/>
            <person name="Drula E."/>
            <person name="Kohler A."/>
            <person name="Sanchez-Garcia M."/>
            <person name="Morin E."/>
            <person name="Andreopoulos B."/>
            <person name="Barry K.W."/>
            <person name="Bonito G."/>
            <person name="Buee M."/>
            <person name="Carver A."/>
            <person name="Chen C."/>
            <person name="Cichocki N."/>
            <person name="Clum A."/>
            <person name="Culley D."/>
            <person name="Crous P.W."/>
            <person name="Fauchery L."/>
            <person name="Girlanda M."/>
            <person name="Hayes R.D."/>
            <person name="Keri Z."/>
            <person name="LaButti K."/>
            <person name="Lipzen A."/>
            <person name="Lombard V."/>
            <person name="Magnuson J."/>
            <person name="Maillard F."/>
            <person name="Murat C."/>
            <person name="Nolan M."/>
            <person name="Ohm R.A."/>
            <person name="Pangilinan J."/>
            <person name="Pereira M.F."/>
            <person name="Perotto S."/>
            <person name="Peter M."/>
            <person name="Pfister S."/>
            <person name="Riley R."/>
            <person name="Sitrit Y."/>
            <person name="Stielow J.B."/>
            <person name="Szollosi G."/>
            <person name="Zifcakova L."/>
            <person name="Stursova M."/>
            <person name="Spatafora J.W."/>
            <person name="Tedersoo L."/>
            <person name="Vaario L.M."/>
            <person name="Yamada A."/>
            <person name="Yan M."/>
            <person name="Wang P."/>
            <person name="Xu J."/>
            <person name="Bruns T."/>
            <person name="Baldrian P."/>
            <person name="Vilgalys R."/>
            <person name="Dunand C."/>
            <person name="Henrissat B."/>
            <person name="Grigoriev I.V."/>
            <person name="Hibbett D."/>
            <person name="Nagy L.G."/>
            <person name="Martin F.M."/>
        </authorList>
    </citation>
    <scope>NUCLEOTIDE SEQUENCE</scope>
    <source>
        <strain evidence="3">UH-Tt-Lm1</strain>
    </source>
</reference>
<dbReference type="Proteomes" id="UP000736335">
    <property type="component" value="Unassembled WGS sequence"/>
</dbReference>
<dbReference type="AlphaFoldDB" id="A0A9P6HRW4"/>
<evidence type="ECO:0000259" key="2">
    <source>
        <dbReference type="Pfam" id="PF18803"/>
    </source>
</evidence>
<dbReference type="OrthoDB" id="3257768at2759"/>
<dbReference type="Pfam" id="PF18803">
    <property type="entry name" value="CxC2"/>
    <property type="match status" value="1"/>
</dbReference>
<evidence type="ECO:0000313" key="4">
    <source>
        <dbReference type="Proteomes" id="UP000736335"/>
    </source>
</evidence>
<proteinExistence type="predicted"/>
<dbReference type="CDD" id="cd19757">
    <property type="entry name" value="Bbox1"/>
    <property type="match status" value="1"/>
</dbReference>
<dbReference type="InterPro" id="IPR040521">
    <property type="entry name" value="KDZ"/>
</dbReference>
<evidence type="ECO:0000313" key="3">
    <source>
        <dbReference type="EMBL" id="KAF9793118.1"/>
    </source>
</evidence>
<accession>A0A9P6HRW4</accession>